<gene>
    <name evidence="7" type="ORF">scyTo_0024024</name>
</gene>
<keyword evidence="3" id="KW-0732">Signal</keyword>
<comment type="caution">
    <text evidence="7">The sequence shown here is derived from an EMBL/GenBank/DDBJ whole genome shotgun (WGS) entry which is preliminary data.</text>
</comment>
<accession>A0A401QC33</accession>
<organism evidence="7 8">
    <name type="scientific">Scyliorhinus torazame</name>
    <name type="common">Cloudy catshark</name>
    <name type="synonym">Catulus torazame</name>
    <dbReference type="NCBI Taxonomy" id="75743"/>
    <lineage>
        <taxon>Eukaryota</taxon>
        <taxon>Metazoa</taxon>
        <taxon>Chordata</taxon>
        <taxon>Craniata</taxon>
        <taxon>Vertebrata</taxon>
        <taxon>Chondrichthyes</taxon>
        <taxon>Elasmobranchii</taxon>
        <taxon>Galeomorphii</taxon>
        <taxon>Galeoidea</taxon>
        <taxon>Carcharhiniformes</taxon>
        <taxon>Scyliorhinidae</taxon>
        <taxon>Scyliorhinus</taxon>
    </lineage>
</organism>
<evidence type="ECO:0000259" key="6">
    <source>
        <dbReference type="Pfam" id="PF25107"/>
    </source>
</evidence>
<dbReference type="OrthoDB" id="301415at2759"/>
<evidence type="ECO:0000259" key="5">
    <source>
        <dbReference type="Pfam" id="PF25106"/>
    </source>
</evidence>
<evidence type="ECO:0000256" key="1">
    <source>
        <dbReference type="ARBA" id="ARBA00004613"/>
    </source>
</evidence>
<dbReference type="Proteomes" id="UP000288216">
    <property type="component" value="Unassembled WGS sequence"/>
</dbReference>
<feature type="region of interest" description="Disordered" evidence="4">
    <location>
        <begin position="1"/>
        <end position="34"/>
    </location>
</feature>
<dbReference type="InterPro" id="IPR056861">
    <property type="entry name" value="HMCN1-like_VWA"/>
</dbReference>
<feature type="non-terminal residue" evidence="7">
    <location>
        <position position="116"/>
    </location>
</feature>
<dbReference type="Pfam" id="PF25107">
    <property type="entry name" value="VWA7_N"/>
    <property type="match status" value="1"/>
</dbReference>
<keyword evidence="8" id="KW-1185">Reference proteome</keyword>
<evidence type="ECO:0000256" key="3">
    <source>
        <dbReference type="ARBA" id="ARBA00022729"/>
    </source>
</evidence>
<dbReference type="PANTHER" id="PTHR14905:SF7">
    <property type="entry name" value="VON WILLEBRAND FACTOR A DOMAIN-CONTAINING PROTEIN 7"/>
    <property type="match status" value="1"/>
</dbReference>
<evidence type="ECO:0000313" key="8">
    <source>
        <dbReference type="Proteomes" id="UP000288216"/>
    </source>
</evidence>
<comment type="subcellular location">
    <subcellularLocation>
        <location evidence="1">Secreted</location>
    </subcellularLocation>
</comment>
<name>A0A401QC33_SCYTO</name>
<keyword evidence="2" id="KW-0964">Secreted</keyword>
<dbReference type="EMBL" id="BFAA01037797">
    <property type="protein sequence ID" value="GCB82902.1"/>
    <property type="molecule type" value="Genomic_DNA"/>
</dbReference>
<evidence type="ECO:0000256" key="4">
    <source>
        <dbReference type="SAM" id="MobiDB-lite"/>
    </source>
</evidence>
<proteinExistence type="predicted"/>
<dbReference type="InterPro" id="IPR056862">
    <property type="entry name" value="VWA7_N"/>
</dbReference>
<sequence>KCSHGGKADLSGHGSQGINKDSRKSPHSQYHNEAARVATEASIEIFQDVWDTVDHQAFSRFLGVESLSGLSFVIDTTGSMRDDIEAAKERTINIVKNRRRAGPEPSFYILVPFNDP</sequence>
<dbReference type="STRING" id="75743.A0A401QC33"/>
<feature type="domain" description="VWA7 N-terminal" evidence="6">
    <location>
        <begin position="1"/>
        <end position="58"/>
    </location>
</feature>
<dbReference type="OMA" id="HGSQGIN"/>
<dbReference type="Pfam" id="PF25106">
    <property type="entry name" value="VWA_4"/>
    <property type="match status" value="1"/>
</dbReference>
<dbReference type="AlphaFoldDB" id="A0A401QC33"/>
<dbReference type="PANTHER" id="PTHR14905">
    <property type="entry name" value="NG37"/>
    <property type="match status" value="1"/>
</dbReference>
<protein>
    <submittedName>
        <fullName evidence="7">Uncharacterized protein</fullName>
    </submittedName>
</protein>
<reference evidence="7 8" key="1">
    <citation type="journal article" date="2018" name="Nat. Ecol. Evol.">
        <title>Shark genomes provide insights into elasmobranch evolution and the origin of vertebrates.</title>
        <authorList>
            <person name="Hara Y"/>
            <person name="Yamaguchi K"/>
            <person name="Onimaru K"/>
            <person name="Kadota M"/>
            <person name="Koyanagi M"/>
            <person name="Keeley SD"/>
            <person name="Tatsumi K"/>
            <person name="Tanaka K"/>
            <person name="Motone F"/>
            <person name="Kageyama Y"/>
            <person name="Nozu R"/>
            <person name="Adachi N"/>
            <person name="Nishimura O"/>
            <person name="Nakagawa R"/>
            <person name="Tanegashima C"/>
            <person name="Kiyatake I"/>
            <person name="Matsumoto R"/>
            <person name="Murakumo K"/>
            <person name="Nishida K"/>
            <person name="Terakita A"/>
            <person name="Kuratani S"/>
            <person name="Sato K"/>
            <person name="Hyodo S Kuraku.S."/>
        </authorList>
    </citation>
    <scope>NUCLEOTIDE SEQUENCE [LARGE SCALE GENOMIC DNA]</scope>
</reference>
<feature type="domain" description="Hemicentin-1-like von Willebrand factor A" evidence="5">
    <location>
        <begin position="70"/>
        <end position="116"/>
    </location>
</feature>
<dbReference type="InterPro" id="IPR052577">
    <property type="entry name" value="VWA7"/>
</dbReference>
<evidence type="ECO:0000313" key="7">
    <source>
        <dbReference type="EMBL" id="GCB82902.1"/>
    </source>
</evidence>
<feature type="non-terminal residue" evidence="7">
    <location>
        <position position="1"/>
    </location>
</feature>
<evidence type="ECO:0000256" key="2">
    <source>
        <dbReference type="ARBA" id="ARBA00022525"/>
    </source>
</evidence>